<evidence type="ECO:0000256" key="4">
    <source>
        <dbReference type="PROSITE-ProRule" id="PRU00335"/>
    </source>
</evidence>
<feature type="DNA-binding region" description="H-T-H motif" evidence="4">
    <location>
        <begin position="33"/>
        <end position="52"/>
    </location>
</feature>
<dbReference type="PANTHER" id="PTHR47506:SF6">
    <property type="entry name" value="HTH-TYPE TRANSCRIPTIONAL REPRESSOR NEMR"/>
    <property type="match status" value="1"/>
</dbReference>
<sequence>MPRVSQEHLDSRRQQILDGARSTFAKFGYEGATVRRLEEATGLSRGAIFHHFRDKDALFLAVASEDASEMVETVAERGLVGVMQDLVAEAKQSETRGWLGTQLEVARRLRTDPEFAEEWGARWETLREASVARLRKQRDLGHLREDVPIEVLAGFLQLFYDGLSRYLATGRDEIELESVLRLVEDSVRKH</sequence>
<comment type="caution">
    <text evidence="6">The sequence shown here is derived from an EMBL/GenBank/DDBJ whole genome shotgun (WGS) entry which is preliminary data.</text>
</comment>
<dbReference type="PRINTS" id="PR00455">
    <property type="entry name" value="HTHTETR"/>
</dbReference>
<dbReference type="SUPFAM" id="SSF48498">
    <property type="entry name" value="Tetracyclin repressor-like, C-terminal domain"/>
    <property type="match status" value="1"/>
</dbReference>
<protein>
    <submittedName>
        <fullName evidence="6">TetR/AcrR family transcriptional regulator</fullName>
    </submittedName>
</protein>
<dbReference type="SUPFAM" id="SSF46689">
    <property type="entry name" value="Homeodomain-like"/>
    <property type="match status" value="1"/>
</dbReference>
<dbReference type="Gene3D" id="1.10.357.10">
    <property type="entry name" value="Tetracycline Repressor, domain 2"/>
    <property type="match status" value="1"/>
</dbReference>
<name>A0ABV8TYN6_9ACTN</name>
<evidence type="ECO:0000313" key="7">
    <source>
        <dbReference type="Proteomes" id="UP001595823"/>
    </source>
</evidence>
<accession>A0ABV8TYN6</accession>
<gene>
    <name evidence="6" type="ORF">ACFPET_10275</name>
</gene>
<keyword evidence="3" id="KW-0804">Transcription</keyword>
<evidence type="ECO:0000256" key="1">
    <source>
        <dbReference type="ARBA" id="ARBA00023015"/>
    </source>
</evidence>
<organism evidence="6 7">
    <name type="scientific">Salininema proteolyticum</name>
    <dbReference type="NCBI Taxonomy" id="1607685"/>
    <lineage>
        <taxon>Bacteria</taxon>
        <taxon>Bacillati</taxon>
        <taxon>Actinomycetota</taxon>
        <taxon>Actinomycetes</taxon>
        <taxon>Glycomycetales</taxon>
        <taxon>Glycomycetaceae</taxon>
        <taxon>Salininema</taxon>
    </lineage>
</organism>
<dbReference type="InterPro" id="IPR001647">
    <property type="entry name" value="HTH_TetR"/>
</dbReference>
<dbReference type="Proteomes" id="UP001595823">
    <property type="component" value="Unassembled WGS sequence"/>
</dbReference>
<dbReference type="InterPro" id="IPR009057">
    <property type="entry name" value="Homeodomain-like_sf"/>
</dbReference>
<evidence type="ECO:0000256" key="3">
    <source>
        <dbReference type="ARBA" id="ARBA00023163"/>
    </source>
</evidence>
<dbReference type="PROSITE" id="PS50977">
    <property type="entry name" value="HTH_TETR_2"/>
    <property type="match status" value="1"/>
</dbReference>
<dbReference type="InterPro" id="IPR023772">
    <property type="entry name" value="DNA-bd_HTH_TetR-type_CS"/>
</dbReference>
<dbReference type="EMBL" id="JBHSDK010000014">
    <property type="protein sequence ID" value="MFC4335584.1"/>
    <property type="molecule type" value="Genomic_DNA"/>
</dbReference>
<reference evidence="7" key="1">
    <citation type="journal article" date="2019" name="Int. J. Syst. Evol. Microbiol.">
        <title>The Global Catalogue of Microorganisms (GCM) 10K type strain sequencing project: providing services to taxonomists for standard genome sequencing and annotation.</title>
        <authorList>
            <consortium name="The Broad Institute Genomics Platform"/>
            <consortium name="The Broad Institute Genome Sequencing Center for Infectious Disease"/>
            <person name="Wu L."/>
            <person name="Ma J."/>
        </authorList>
    </citation>
    <scope>NUCLEOTIDE SEQUENCE [LARGE SCALE GENOMIC DNA]</scope>
    <source>
        <strain evidence="7">IBRC-M 10908</strain>
    </source>
</reference>
<keyword evidence="2 4" id="KW-0238">DNA-binding</keyword>
<dbReference type="PROSITE" id="PS01081">
    <property type="entry name" value="HTH_TETR_1"/>
    <property type="match status" value="1"/>
</dbReference>
<dbReference type="PANTHER" id="PTHR47506">
    <property type="entry name" value="TRANSCRIPTIONAL REGULATORY PROTEIN"/>
    <property type="match status" value="1"/>
</dbReference>
<keyword evidence="7" id="KW-1185">Reference proteome</keyword>
<keyword evidence="1" id="KW-0805">Transcription regulation</keyword>
<evidence type="ECO:0000313" key="6">
    <source>
        <dbReference type="EMBL" id="MFC4335584.1"/>
    </source>
</evidence>
<evidence type="ECO:0000256" key="2">
    <source>
        <dbReference type="ARBA" id="ARBA00023125"/>
    </source>
</evidence>
<evidence type="ECO:0000259" key="5">
    <source>
        <dbReference type="PROSITE" id="PS50977"/>
    </source>
</evidence>
<dbReference type="RefSeq" id="WP_380620594.1">
    <property type="nucleotide sequence ID" value="NZ_JBHSDK010000014.1"/>
</dbReference>
<feature type="domain" description="HTH tetR-type" evidence="5">
    <location>
        <begin position="10"/>
        <end position="70"/>
    </location>
</feature>
<dbReference type="InterPro" id="IPR036271">
    <property type="entry name" value="Tet_transcr_reg_TetR-rel_C_sf"/>
</dbReference>
<dbReference type="Pfam" id="PF00440">
    <property type="entry name" value="TetR_N"/>
    <property type="match status" value="1"/>
</dbReference>
<proteinExistence type="predicted"/>